<accession>A0A9D4ZP77</accession>
<dbReference type="Proteomes" id="UP000886520">
    <property type="component" value="Chromosome 5"/>
</dbReference>
<name>A0A9D4ZP77_ADICA</name>
<dbReference type="EMBL" id="JABFUD020000005">
    <property type="protein sequence ID" value="KAI5080050.1"/>
    <property type="molecule type" value="Genomic_DNA"/>
</dbReference>
<comment type="caution">
    <text evidence="1">The sequence shown here is derived from an EMBL/GenBank/DDBJ whole genome shotgun (WGS) entry which is preliminary data.</text>
</comment>
<sequence>MPSRAAGVVKIEMISYENPCDCRAVDVFRVAVCEVLRLSSDWLVKVQQKPLRCSLAYVQELVKEETEEPQFWYSAFPSRSC</sequence>
<gene>
    <name evidence="1" type="ORF">GOP47_0005529</name>
</gene>
<keyword evidence="2" id="KW-1185">Reference proteome</keyword>
<dbReference type="OrthoDB" id="68611at2759"/>
<organism evidence="1 2">
    <name type="scientific">Adiantum capillus-veneris</name>
    <name type="common">Maidenhair fern</name>
    <dbReference type="NCBI Taxonomy" id="13818"/>
    <lineage>
        <taxon>Eukaryota</taxon>
        <taxon>Viridiplantae</taxon>
        <taxon>Streptophyta</taxon>
        <taxon>Embryophyta</taxon>
        <taxon>Tracheophyta</taxon>
        <taxon>Polypodiopsida</taxon>
        <taxon>Polypodiidae</taxon>
        <taxon>Polypodiales</taxon>
        <taxon>Pteridineae</taxon>
        <taxon>Pteridaceae</taxon>
        <taxon>Vittarioideae</taxon>
        <taxon>Adiantum</taxon>
    </lineage>
</organism>
<evidence type="ECO:0000313" key="1">
    <source>
        <dbReference type="EMBL" id="KAI5080050.1"/>
    </source>
</evidence>
<proteinExistence type="predicted"/>
<dbReference type="AlphaFoldDB" id="A0A9D4ZP77"/>
<evidence type="ECO:0000313" key="2">
    <source>
        <dbReference type="Proteomes" id="UP000886520"/>
    </source>
</evidence>
<protein>
    <submittedName>
        <fullName evidence="1">Uncharacterized protein</fullName>
    </submittedName>
</protein>
<reference evidence="1 2" key="1">
    <citation type="submission" date="2021-01" db="EMBL/GenBank/DDBJ databases">
        <title>Adiantum capillus-veneris genome.</title>
        <authorList>
            <person name="Fang Y."/>
            <person name="Liao Q."/>
        </authorList>
    </citation>
    <scope>NUCLEOTIDE SEQUENCE [LARGE SCALE GENOMIC DNA]</scope>
    <source>
        <strain evidence="1">H3</strain>
        <tissue evidence="1">Leaf</tissue>
    </source>
</reference>